<dbReference type="EMBL" id="CAJHJT010000023">
    <property type="protein sequence ID" value="CAD7001874.1"/>
    <property type="molecule type" value="Genomic_DNA"/>
</dbReference>
<comment type="caution">
    <text evidence="1">The sequence shown here is derived from an EMBL/GenBank/DDBJ whole genome shotgun (WGS) entry which is preliminary data.</text>
</comment>
<evidence type="ECO:0000313" key="2">
    <source>
        <dbReference type="Proteomes" id="UP000606786"/>
    </source>
</evidence>
<gene>
    <name evidence="1" type="ORF">CCAP1982_LOCUS10361</name>
</gene>
<accession>A0A811UT55</accession>
<proteinExistence type="predicted"/>
<protein>
    <submittedName>
        <fullName evidence="1">(Mediterranean fruit fly) hypothetical protein</fullName>
    </submittedName>
</protein>
<dbReference type="AlphaFoldDB" id="A0A811UT55"/>
<reference evidence="1" key="1">
    <citation type="submission" date="2020-11" db="EMBL/GenBank/DDBJ databases">
        <authorList>
            <person name="Whitehead M."/>
        </authorList>
    </citation>
    <scope>NUCLEOTIDE SEQUENCE</scope>
    <source>
        <strain evidence="1">EGII</strain>
    </source>
</reference>
<dbReference type="Proteomes" id="UP000606786">
    <property type="component" value="Unassembled WGS sequence"/>
</dbReference>
<name>A0A811UT55_CERCA</name>
<organism evidence="1 2">
    <name type="scientific">Ceratitis capitata</name>
    <name type="common">Mediterranean fruit fly</name>
    <name type="synonym">Tephritis capitata</name>
    <dbReference type="NCBI Taxonomy" id="7213"/>
    <lineage>
        <taxon>Eukaryota</taxon>
        <taxon>Metazoa</taxon>
        <taxon>Ecdysozoa</taxon>
        <taxon>Arthropoda</taxon>
        <taxon>Hexapoda</taxon>
        <taxon>Insecta</taxon>
        <taxon>Pterygota</taxon>
        <taxon>Neoptera</taxon>
        <taxon>Endopterygota</taxon>
        <taxon>Diptera</taxon>
        <taxon>Brachycera</taxon>
        <taxon>Muscomorpha</taxon>
        <taxon>Tephritoidea</taxon>
        <taxon>Tephritidae</taxon>
        <taxon>Ceratitis</taxon>
        <taxon>Ceratitis</taxon>
    </lineage>
</organism>
<evidence type="ECO:0000313" key="1">
    <source>
        <dbReference type="EMBL" id="CAD7001874.1"/>
    </source>
</evidence>
<keyword evidence="2" id="KW-1185">Reference proteome</keyword>
<feature type="non-terminal residue" evidence="1">
    <location>
        <position position="1"/>
    </location>
</feature>
<sequence>YEDESDVVNAEERIFCDEITLSTTRSLQILLRSSPSRRHLLMDETSKPGAACMLPSLVHVSHLRLRCENIAMHKPATNAF</sequence>